<dbReference type="SUPFAM" id="SSF46785">
    <property type="entry name" value="Winged helix' DNA-binding domain"/>
    <property type="match status" value="1"/>
</dbReference>
<dbReference type="GO" id="GO:0003700">
    <property type="term" value="F:DNA-binding transcription factor activity"/>
    <property type="evidence" value="ECO:0007669"/>
    <property type="project" value="InterPro"/>
</dbReference>
<dbReference type="PANTHER" id="PTHR30537:SF5">
    <property type="entry name" value="HTH-TYPE TRANSCRIPTIONAL ACTIVATOR TTDR-RELATED"/>
    <property type="match status" value="1"/>
</dbReference>
<dbReference type="EMBL" id="DOEK01000027">
    <property type="protein sequence ID" value="HBP29712.1"/>
    <property type="molecule type" value="Genomic_DNA"/>
</dbReference>
<dbReference type="InterPro" id="IPR000847">
    <property type="entry name" value="LysR_HTH_N"/>
</dbReference>
<dbReference type="GO" id="GO:0043565">
    <property type="term" value="F:sequence-specific DNA binding"/>
    <property type="evidence" value="ECO:0007669"/>
    <property type="project" value="TreeGrafter"/>
</dbReference>
<dbReference type="Pfam" id="PF03466">
    <property type="entry name" value="LysR_substrate"/>
    <property type="match status" value="1"/>
</dbReference>
<protein>
    <submittedName>
        <fullName evidence="6">LysR family transcriptional regulator</fullName>
    </submittedName>
</protein>
<dbReference type="CDD" id="cd08422">
    <property type="entry name" value="PBP2_CrgA_like"/>
    <property type="match status" value="1"/>
</dbReference>
<name>A0A356LFL7_9BURK</name>
<dbReference type="Gene3D" id="1.10.10.10">
    <property type="entry name" value="Winged helix-like DNA-binding domain superfamily/Winged helix DNA-binding domain"/>
    <property type="match status" value="1"/>
</dbReference>
<dbReference type="GO" id="GO:0006351">
    <property type="term" value="P:DNA-templated transcription"/>
    <property type="evidence" value="ECO:0007669"/>
    <property type="project" value="TreeGrafter"/>
</dbReference>
<dbReference type="AlphaFoldDB" id="A0A356LFL7"/>
<comment type="caution">
    <text evidence="6">The sequence shown here is derived from an EMBL/GenBank/DDBJ whole genome shotgun (WGS) entry which is preliminary data.</text>
</comment>
<keyword evidence="3" id="KW-0238">DNA-binding</keyword>
<keyword evidence="2" id="KW-0805">Transcription regulation</keyword>
<dbReference type="SUPFAM" id="SSF53850">
    <property type="entry name" value="Periplasmic binding protein-like II"/>
    <property type="match status" value="1"/>
</dbReference>
<dbReference type="InterPro" id="IPR058163">
    <property type="entry name" value="LysR-type_TF_proteobact-type"/>
</dbReference>
<evidence type="ECO:0000256" key="4">
    <source>
        <dbReference type="ARBA" id="ARBA00023163"/>
    </source>
</evidence>
<evidence type="ECO:0000313" key="6">
    <source>
        <dbReference type="EMBL" id="HBP29712.1"/>
    </source>
</evidence>
<feature type="domain" description="HTH lysR-type" evidence="5">
    <location>
        <begin position="11"/>
        <end position="68"/>
    </location>
</feature>
<evidence type="ECO:0000313" key="7">
    <source>
        <dbReference type="Proteomes" id="UP000264036"/>
    </source>
</evidence>
<evidence type="ECO:0000256" key="2">
    <source>
        <dbReference type="ARBA" id="ARBA00023015"/>
    </source>
</evidence>
<gene>
    <name evidence="6" type="ORF">DD666_09885</name>
</gene>
<evidence type="ECO:0000259" key="5">
    <source>
        <dbReference type="PROSITE" id="PS50931"/>
    </source>
</evidence>
<sequence>MENYSDLDLDLDLNLIRLFVTIIDTGTLSEAAKRHQITKSHVSKSLKRLEAQLNTQLIRRSTRRLELTQQGEVLYQHGLGILRELEAATNQMLMLGAEPTGTVRLSVPTGLGELILQPILIDFKKAYPRLNLHIMFSNRVNDLIESRVDIALRVVAEPPQDYVAKKVCDVQWRMCASPGYLAAHSTAAQDPQQIAQLQFICSSNRRFHEQIMLENGETSTRLKLNPGLQSENFRFLLTAAKNDLGVALLPSYVVARDVADGNLQLVLPHYRIAGIDATLYILTMARPHLASAAIKTLTQYLQAQLKTVFCE</sequence>
<dbReference type="InterPro" id="IPR005119">
    <property type="entry name" value="LysR_subst-bd"/>
</dbReference>
<dbReference type="Gene3D" id="3.40.190.290">
    <property type="match status" value="1"/>
</dbReference>
<proteinExistence type="inferred from homology"/>
<dbReference type="PANTHER" id="PTHR30537">
    <property type="entry name" value="HTH-TYPE TRANSCRIPTIONAL REGULATOR"/>
    <property type="match status" value="1"/>
</dbReference>
<accession>A0A356LFL7</accession>
<dbReference type="InterPro" id="IPR036388">
    <property type="entry name" value="WH-like_DNA-bd_sf"/>
</dbReference>
<organism evidence="6 7">
    <name type="scientific">Advenella kashmirensis</name>
    <dbReference type="NCBI Taxonomy" id="310575"/>
    <lineage>
        <taxon>Bacteria</taxon>
        <taxon>Pseudomonadati</taxon>
        <taxon>Pseudomonadota</taxon>
        <taxon>Betaproteobacteria</taxon>
        <taxon>Burkholderiales</taxon>
        <taxon>Alcaligenaceae</taxon>
    </lineage>
</organism>
<dbReference type="InterPro" id="IPR036390">
    <property type="entry name" value="WH_DNA-bd_sf"/>
</dbReference>
<keyword evidence="4" id="KW-0804">Transcription</keyword>
<evidence type="ECO:0000256" key="3">
    <source>
        <dbReference type="ARBA" id="ARBA00023125"/>
    </source>
</evidence>
<dbReference type="PROSITE" id="PS50931">
    <property type="entry name" value="HTH_LYSR"/>
    <property type="match status" value="1"/>
</dbReference>
<reference evidence="6 7" key="1">
    <citation type="journal article" date="2018" name="Nat. Biotechnol.">
        <title>A standardized bacterial taxonomy based on genome phylogeny substantially revises the tree of life.</title>
        <authorList>
            <person name="Parks D.H."/>
            <person name="Chuvochina M."/>
            <person name="Waite D.W."/>
            <person name="Rinke C."/>
            <person name="Skarshewski A."/>
            <person name="Chaumeil P.A."/>
            <person name="Hugenholtz P."/>
        </authorList>
    </citation>
    <scope>NUCLEOTIDE SEQUENCE [LARGE SCALE GENOMIC DNA]</scope>
    <source>
        <strain evidence="6">UBA10707</strain>
    </source>
</reference>
<comment type="similarity">
    <text evidence="1">Belongs to the LysR transcriptional regulatory family.</text>
</comment>
<dbReference type="FunFam" id="1.10.10.10:FF:000001">
    <property type="entry name" value="LysR family transcriptional regulator"/>
    <property type="match status" value="1"/>
</dbReference>
<dbReference type="Pfam" id="PF00126">
    <property type="entry name" value="HTH_1"/>
    <property type="match status" value="1"/>
</dbReference>
<dbReference type="Proteomes" id="UP000264036">
    <property type="component" value="Unassembled WGS sequence"/>
</dbReference>
<evidence type="ECO:0000256" key="1">
    <source>
        <dbReference type="ARBA" id="ARBA00009437"/>
    </source>
</evidence>